<keyword evidence="6" id="KW-0479">Metal-binding</keyword>
<dbReference type="GO" id="GO:0008237">
    <property type="term" value="F:metallopeptidase activity"/>
    <property type="evidence" value="ECO:0007669"/>
    <property type="project" value="UniProtKB-KW"/>
</dbReference>
<dbReference type="GO" id="GO:0004180">
    <property type="term" value="F:carboxypeptidase activity"/>
    <property type="evidence" value="ECO:0007669"/>
    <property type="project" value="UniProtKB-KW"/>
</dbReference>
<keyword evidence="6" id="KW-0121">Carboxypeptidase</keyword>
<evidence type="ECO:0000256" key="6">
    <source>
        <dbReference type="RuleBase" id="RU361144"/>
    </source>
</evidence>
<dbReference type="Pfam" id="PF01401">
    <property type="entry name" value="Peptidase_M2"/>
    <property type="match status" value="1"/>
</dbReference>
<dbReference type="OMA" id="FYLEDAW"/>
<dbReference type="GO" id="GO:0006508">
    <property type="term" value="P:proteolysis"/>
    <property type="evidence" value="ECO:0007669"/>
    <property type="project" value="UniProtKB-KW"/>
</dbReference>
<keyword evidence="4 6" id="KW-0325">Glycoprotein</keyword>
<dbReference type="HOGENOM" id="CLU_2500206_0_0_1"/>
<evidence type="ECO:0000256" key="1">
    <source>
        <dbReference type="ARBA" id="ARBA00008139"/>
    </source>
</evidence>
<organism evidence="7">
    <name type="scientific">Dendroctonus ponderosae</name>
    <name type="common">Mountain pine beetle</name>
    <dbReference type="NCBI Taxonomy" id="77166"/>
    <lineage>
        <taxon>Eukaryota</taxon>
        <taxon>Metazoa</taxon>
        <taxon>Ecdysozoa</taxon>
        <taxon>Arthropoda</taxon>
        <taxon>Hexapoda</taxon>
        <taxon>Insecta</taxon>
        <taxon>Pterygota</taxon>
        <taxon>Neoptera</taxon>
        <taxon>Endopterygota</taxon>
        <taxon>Coleoptera</taxon>
        <taxon>Polyphaga</taxon>
        <taxon>Cucujiformia</taxon>
        <taxon>Curculionidae</taxon>
        <taxon>Scolytinae</taxon>
        <taxon>Dendroctonus</taxon>
    </lineage>
</organism>
<keyword evidence="2" id="KW-0732">Signal</keyword>
<dbReference type="PANTHER" id="PTHR10514">
    <property type="entry name" value="ANGIOTENSIN-CONVERTING ENZYME"/>
    <property type="match status" value="1"/>
</dbReference>
<protein>
    <recommendedName>
        <fullName evidence="6">Angiotensin-converting enzyme</fullName>
        <ecNumber evidence="6">3.4.-.-</ecNumber>
    </recommendedName>
</protein>
<keyword evidence="3" id="KW-1015">Disulfide bond</keyword>
<evidence type="ECO:0000256" key="4">
    <source>
        <dbReference type="ARBA" id="ARBA00023180"/>
    </source>
</evidence>
<keyword evidence="6" id="KW-0482">Metalloprotease</keyword>
<evidence type="ECO:0000256" key="2">
    <source>
        <dbReference type="ARBA" id="ARBA00022729"/>
    </source>
</evidence>
<dbReference type="EMBL" id="KB740855">
    <property type="protein sequence ID" value="ENN78629.1"/>
    <property type="molecule type" value="Genomic_DNA"/>
</dbReference>
<dbReference type="EC" id="3.4.-.-" evidence="6"/>
<gene>
    <name evidence="7" type="ORF">YQE_04908</name>
</gene>
<feature type="non-terminal residue" evidence="7">
    <location>
        <position position="1"/>
    </location>
</feature>
<dbReference type="PRINTS" id="PR00791">
    <property type="entry name" value="PEPDIPTASEA"/>
</dbReference>
<dbReference type="InterPro" id="IPR001548">
    <property type="entry name" value="Peptidase_M2"/>
</dbReference>
<evidence type="ECO:0000256" key="3">
    <source>
        <dbReference type="ARBA" id="ARBA00023157"/>
    </source>
</evidence>
<dbReference type="AlphaFoldDB" id="N6TE54"/>
<dbReference type="GO" id="GO:0005886">
    <property type="term" value="C:plasma membrane"/>
    <property type="evidence" value="ECO:0007669"/>
    <property type="project" value="TreeGrafter"/>
</dbReference>
<keyword evidence="6" id="KW-0862">Zinc</keyword>
<dbReference type="SUPFAM" id="SSF55486">
    <property type="entry name" value="Metalloproteases ('zincins'), catalytic domain"/>
    <property type="match status" value="1"/>
</dbReference>
<keyword evidence="6" id="KW-0645">Protease</keyword>
<evidence type="ECO:0000313" key="7">
    <source>
        <dbReference type="EMBL" id="ENN78629.1"/>
    </source>
</evidence>
<comment type="cofactor">
    <cofactor evidence="6">
        <name>Zn(2+)</name>
        <dbReference type="ChEBI" id="CHEBI:29105"/>
    </cofactor>
    <text evidence="6">Binds 1 zinc ion per subunit.</text>
</comment>
<proteinExistence type="inferred from homology"/>
<comment type="similarity">
    <text evidence="1 5 6">Belongs to the peptidase M2 family.</text>
</comment>
<name>N6TE54_DENPD</name>
<reference evidence="7" key="1">
    <citation type="journal article" date="2013" name="Genome Biol.">
        <title>Draft genome of the mountain pine beetle, Dendroctonus ponderosae Hopkins, a major forest pest.</title>
        <authorList>
            <person name="Keeling C.I."/>
            <person name="Yuen M.M."/>
            <person name="Liao N.Y."/>
            <person name="Docking T.R."/>
            <person name="Chan S.K."/>
            <person name="Taylor G.A."/>
            <person name="Palmquist D.L."/>
            <person name="Jackman S.D."/>
            <person name="Nguyen A."/>
            <person name="Li M."/>
            <person name="Henderson H."/>
            <person name="Janes J.K."/>
            <person name="Zhao Y."/>
            <person name="Pandoh P."/>
            <person name="Moore R."/>
            <person name="Sperling F.A."/>
            <person name="Huber D.P."/>
            <person name="Birol I."/>
            <person name="Jones S.J."/>
            <person name="Bohlmann J."/>
        </authorList>
    </citation>
    <scope>NUCLEOTIDE SEQUENCE</scope>
</reference>
<evidence type="ECO:0000256" key="5">
    <source>
        <dbReference type="PROSITE-ProRule" id="PRU01355"/>
    </source>
</evidence>
<dbReference type="PANTHER" id="PTHR10514:SF40">
    <property type="entry name" value="ANGIOTENSIN-CONVERTING ENZYME"/>
    <property type="match status" value="1"/>
</dbReference>
<dbReference type="GO" id="GO:0008241">
    <property type="term" value="F:peptidyl-dipeptidase activity"/>
    <property type="evidence" value="ECO:0007669"/>
    <property type="project" value="InterPro"/>
</dbReference>
<comment type="caution">
    <text evidence="5">Lacks conserved residue(s) required for the propagation of feature annotation.</text>
</comment>
<dbReference type="OrthoDB" id="10029630at2759"/>
<keyword evidence="6" id="KW-0378">Hydrolase</keyword>
<accession>N6TE54</accession>
<sequence>MRVEVSGTEQRYLINRSLVSDFTTTADYWSFLFESPALEFYLEDAWMEIKPLYELLHAYVRRRLREYYGPERISRQAPLPSHILGM</sequence>
<dbReference type="PROSITE" id="PS52011">
    <property type="entry name" value="PEPTIDASE_M2"/>
    <property type="match status" value="1"/>
</dbReference>
<dbReference type="GO" id="GO:0046872">
    <property type="term" value="F:metal ion binding"/>
    <property type="evidence" value="ECO:0007669"/>
    <property type="project" value="UniProtKB-KW"/>
</dbReference>